<keyword evidence="3" id="KW-1185">Reference proteome</keyword>
<dbReference type="AlphaFoldDB" id="A0A8S9J056"/>
<accession>A0A8S9J056</accession>
<dbReference type="EMBL" id="QGKV02000759">
    <property type="protein sequence ID" value="KAF3568680.1"/>
    <property type="molecule type" value="Genomic_DNA"/>
</dbReference>
<reference evidence="2" key="2">
    <citation type="submission" date="2019-12" db="EMBL/GenBank/DDBJ databases">
        <authorList>
            <person name="Studholme D.J."/>
            <person name="Sarris P."/>
        </authorList>
    </citation>
    <scope>NUCLEOTIDE SEQUENCE</scope>
    <source>
        <strain evidence="2">PFS-1207/04</strain>
        <tissue evidence="2">Leaf</tissue>
    </source>
</reference>
<name>A0A8S9J056_BRACR</name>
<comment type="caution">
    <text evidence="1">The sequence shown here is derived from an EMBL/GenBank/DDBJ whole genome shotgun (WGS) entry which is preliminary data.</text>
</comment>
<evidence type="ECO:0000313" key="2">
    <source>
        <dbReference type="EMBL" id="KAF3568680.1"/>
    </source>
</evidence>
<reference evidence="1" key="1">
    <citation type="submission" date="2019-12" db="EMBL/GenBank/DDBJ databases">
        <title>Genome sequencing and annotation of Brassica cretica.</title>
        <authorList>
            <person name="Studholme D.J."/>
            <person name="Sarris P.F."/>
        </authorList>
    </citation>
    <scope>NUCLEOTIDE SEQUENCE</scope>
    <source>
        <strain evidence="1">PFS-102/07</strain>
        <tissue evidence="1">Leaf</tissue>
    </source>
</reference>
<dbReference type="Proteomes" id="UP000266723">
    <property type="component" value="Unassembled WGS sequence"/>
</dbReference>
<protein>
    <submittedName>
        <fullName evidence="1">Uncharacterized protein</fullName>
    </submittedName>
</protein>
<proteinExistence type="predicted"/>
<gene>
    <name evidence="2" type="ORF">DY000_02015869</name>
    <name evidence="1" type="ORF">F2Q70_00003951</name>
</gene>
<organism evidence="1">
    <name type="scientific">Brassica cretica</name>
    <name type="common">Mustard</name>
    <dbReference type="NCBI Taxonomy" id="69181"/>
    <lineage>
        <taxon>Eukaryota</taxon>
        <taxon>Viridiplantae</taxon>
        <taxon>Streptophyta</taxon>
        <taxon>Embryophyta</taxon>
        <taxon>Tracheophyta</taxon>
        <taxon>Spermatophyta</taxon>
        <taxon>Magnoliopsida</taxon>
        <taxon>eudicotyledons</taxon>
        <taxon>Gunneridae</taxon>
        <taxon>Pentapetalae</taxon>
        <taxon>rosids</taxon>
        <taxon>malvids</taxon>
        <taxon>Brassicales</taxon>
        <taxon>Brassicaceae</taxon>
        <taxon>Brassiceae</taxon>
        <taxon>Brassica</taxon>
    </lineage>
</organism>
<evidence type="ECO:0000313" key="1">
    <source>
        <dbReference type="EMBL" id="KAF2575465.1"/>
    </source>
</evidence>
<sequence>MSGNMKDKVAALTAPMANAYANDVVLDKIKNLVATICHGKITKTISLVLCLNRKDNGFGVIWRKVVILVHFGDKMIKTRS</sequence>
<dbReference type="EMBL" id="QGKY02001015">
    <property type="protein sequence ID" value="KAF2575465.1"/>
    <property type="molecule type" value="Genomic_DNA"/>
</dbReference>
<evidence type="ECO:0000313" key="3">
    <source>
        <dbReference type="Proteomes" id="UP000266723"/>
    </source>
</evidence>
<reference evidence="2 3" key="3">
    <citation type="journal article" date="2020" name="BMC Genomics">
        <title>Intraspecific diversification of the crop wild relative Brassica cretica Lam. using demographic model selection.</title>
        <authorList>
            <person name="Kioukis A."/>
            <person name="Michalopoulou V.A."/>
            <person name="Briers L."/>
            <person name="Pirintsos S."/>
            <person name="Studholme D.J."/>
            <person name="Pavlidis P."/>
            <person name="Sarris P.F."/>
        </authorList>
    </citation>
    <scope>NUCLEOTIDE SEQUENCE [LARGE SCALE GENOMIC DNA]</scope>
    <source>
        <strain evidence="3">cv. PFS-1207/04</strain>
        <strain evidence="2">PFS-1207/04</strain>
    </source>
</reference>